<name>A0A437QII2_9GAMM</name>
<dbReference type="AlphaFoldDB" id="A0A437QII2"/>
<protein>
    <submittedName>
        <fullName evidence="1">DUF3375 domain-containing protein</fullName>
    </submittedName>
</protein>
<keyword evidence="2" id="KW-1185">Reference proteome</keyword>
<evidence type="ECO:0000313" key="2">
    <source>
        <dbReference type="Proteomes" id="UP000283077"/>
    </source>
</evidence>
<dbReference type="InterPro" id="IPR021804">
    <property type="entry name" value="DUF3375"/>
</dbReference>
<evidence type="ECO:0000313" key="1">
    <source>
        <dbReference type="EMBL" id="RVU34339.1"/>
    </source>
</evidence>
<organism evidence="1 2">
    <name type="scientific">Rheinheimera riviphila</name>
    <dbReference type="NCBI Taxonomy" id="1834037"/>
    <lineage>
        <taxon>Bacteria</taxon>
        <taxon>Pseudomonadati</taxon>
        <taxon>Pseudomonadota</taxon>
        <taxon>Gammaproteobacteria</taxon>
        <taxon>Chromatiales</taxon>
        <taxon>Chromatiaceae</taxon>
        <taxon>Rheinheimera</taxon>
    </lineage>
</organism>
<dbReference type="Proteomes" id="UP000283077">
    <property type="component" value="Unassembled WGS sequence"/>
</dbReference>
<reference evidence="1 2" key="1">
    <citation type="submission" date="2019-01" db="EMBL/GenBank/DDBJ databases">
        <authorList>
            <person name="Chen W.-M."/>
        </authorList>
    </citation>
    <scope>NUCLEOTIDE SEQUENCE [LARGE SCALE GENOMIC DNA]</scope>
    <source>
        <strain evidence="1 2">KYPC3</strain>
    </source>
</reference>
<gene>
    <name evidence="1" type="ORF">EOE67_15845</name>
</gene>
<proteinExistence type="predicted"/>
<dbReference type="RefSeq" id="WP_127700311.1">
    <property type="nucleotide sequence ID" value="NZ_SACS01000019.1"/>
</dbReference>
<comment type="caution">
    <text evidence="1">The sequence shown here is derived from an EMBL/GenBank/DDBJ whole genome shotgun (WGS) entry which is preliminary data.</text>
</comment>
<dbReference type="EMBL" id="SACS01000019">
    <property type="protein sequence ID" value="RVU34339.1"/>
    <property type="molecule type" value="Genomic_DNA"/>
</dbReference>
<dbReference type="OrthoDB" id="138803at2"/>
<accession>A0A437QII2</accession>
<dbReference type="Pfam" id="PF11855">
    <property type="entry name" value="DUF3375"/>
    <property type="match status" value="1"/>
</dbReference>
<sequence>MTALNYDYFDQFKEQSLALKLLRSPHFSLLASFFHRAFIQSNQRSVPYQQLVALLDQHLFEIAELHGDERYPKSAKAYLDDWVNSRGGYLRKYLPQHNDEPECDLLPDVEKALRYLEEMQGRQFVGTESRLKLLLEMINSLVEGSSTDQSSRLLALQQRKTELEQQIIAVELGQDAGFSNTQIRERLFLLADVSRQLLGDFRQVEANFRSLDKQTRKTISLNGGHKGEVLDQVFSHQDVIEASDEGQSFSSFFELLMTPQLRDGMRKNLQALLTQDQAKELLQRDSLLSHLYKYLLEAGNKVNQTRQQITDQLRRYIQEQSQDNRRILELIREFEAKAHAYQARVHQSNIKTAQTPFCSIAGWHADIEPVFSRQLYQPNQSESFSQTDVNPNGAADVDLTALFALSHIDERQLERNILTCLQQSCGQVTLAEIVGQYPLQYGLEELVTYLKIACEGDVHADINEQQLQTIAWLAASESGDEIGAVGDETTPTRTIKTTTALWRRVQLPTVTFLRSNN</sequence>